<dbReference type="PANTHER" id="PTHR43744:SF12">
    <property type="entry name" value="ABC TRANSPORTER PERMEASE PROTEIN MG189-RELATED"/>
    <property type="match status" value="1"/>
</dbReference>
<organism evidence="9 10">
    <name type="scientific">Candidatus Phytoplasma pini</name>
    <dbReference type="NCBI Taxonomy" id="267362"/>
    <lineage>
        <taxon>Bacteria</taxon>
        <taxon>Bacillati</taxon>
        <taxon>Mycoplasmatota</taxon>
        <taxon>Mollicutes</taxon>
        <taxon>Acholeplasmatales</taxon>
        <taxon>Acholeplasmataceae</taxon>
        <taxon>Candidatus Phytoplasma</taxon>
    </lineage>
</organism>
<reference evidence="9 10" key="1">
    <citation type="submission" date="2019-06" db="EMBL/GenBank/DDBJ databases">
        <title>Draft Genome Sequence of Candidatus Phytoplasma pini-Related Strain MDPP: A Resource for Comparative Genomics of Gymnosperm-infecting Phytoplasmas.</title>
        <authorList>
            <person name="Cai W."/>
            <person name="Costanzo S."/>
            <person name="Shao J."/>
            <person name="Zhao Y."/>
            <person name="Davis R."/>
        </authorList>
    </citation>
    <scope>NUCLEOTIDE SEQUENCE [LARGE SCALE GENOMIC DNA]</scope>
    <source>
        <strain evidence="9 10">MDPP</strain>
    </source>
</reference>
<dbReference type="EMBL" id="VIAE01000001">
    <property type="protein sequence ID" value="TVY12451.1"/>
    <property type="molecule type" value="Genomic_DNA"/>
</dbReference>
<feature type="transmembrane region" description="Helical" evidence="7">
    <location>
        <begin position="209"/>
        <end position="231"/>
    </location>
</feature>
<evidence type="ECO:0000313" key="9">
    <source>
        <dbReference type="EMBL" id="TVY12451.1"/>
    </source>
</evidence>
<comment type="subcellular location">
    <subcellularLocation>
        <location evidence="1 7">Cell membrane</location>
        <topology evidence="1 7">Multi-pass membrane protein</topology>
    </subcellularLocation>
</comment>
<dbReference type="RefSeq" id="WP_144658219.1">
    <property type="nucleotide sequence ID" value="NZ_VIAE01000001.1"/>
</dbReference>
<evidence type="ECO:0000256" key="2">
    <source>
        <dbReference type="ARBA" id="ARBA00022448"/>
    </source>
</evidence>
<keyword evidence="6 7" id="KW-0472">Membrane</keyword>
<evidence type="ECO:0000256" key="7">
    <source>
        <dbReference type="RuleBase" id="RU363032"/>
    </source>
</evidence>
<gene>
    <name evidence="9" type="primary">malG</name>
    <name evidence="9" type="ORF">MDPP_0067</name>
</gene>
<dbReference type="PANTHER" id="PTHR43744">
    <property type="entry name" value="ABC TRANSPORTER PERMEASE PROTEIN MG189-RELATED-RELATED"/>
    <property type="match status" value="1"/>
</dbReference>
<dbReference type="GO" id="GO:0055085">
    <property type="term" value="P:transmembrane transport"/>
    <property type="evidence" value="ECO:0007669"/>
    <property type="project" value="InterPro"/>
</dbReference>
<keyword evidence="2 7" id="KW-0813">Transport</keyword>
<feature type="transmembrane region" description="Helical" evidence="7">
    <location>
        <begin position="267"/>
        <end position="286"/>
    </location>
</feature>
<protein>
    <submittedName>
        <fullName evidence="9">ABC-type sugar transport system, permease component II</fullName>
    </submittedName>
</protein>
<keyword evidence="5 7" id="KW-1133">Transmembrane helix</keyword>
<evidence type="ECO:0000256" key="4">
    <source>
        <dbReference type="ARBA" id="ARBA00022692"/>
    </source>
</evidence>
<evidence type="ECO:0000259" key="8">
    <source>
        <dbReference type="PROSITE" id="PS50928"/>
    </source>
</evidence>
<keyword evidence="10" id="KW-1185">Reference proteome</keyword>
<dbReference type="OrthoDB" id="9787837at2"/>
<proteinExistence type="inferred from homology"/>
<dbReference type="GO" id="GO:0005886">
    <property type="term" value="C:plasma membrane"/>
    <property type="evidence" value="ECO:0007669"/>
    <property type="project" value="UniProtKB-SubCell"/>
</dbReference>
<dbReference type="Gene3D" id="1.10.3720.10">
    <property type="entry name" value="MetI-like"/>
    <property type="match status" value="1"/>
</dbReference>
<keyword evidence="3" id="KW-1003">Cell membrane</keyword>
<dbReference type="InterPro" id="IPR035906">
    <property type="entry name" value="MetI-like_sf"/>
</dbReference>
<comment type="caution">
    <text evidence="9">The sequence shown here is derived from an EMBL/GenBank/DDBJ whole genome shotgun (WGS) entry which is preliminary data.</text>
</comment>
<dbReference type="CDD" id="cd06261">
    <property type="entry name" value="TM_PBP2"/>
    <property type="match status" value="1"/>
</dbReference>
<dbReference type="Proteomes" id="UP000320078">
    <property type="component" value="Unassembled WGS sequence"/>
</dbReference>
<dbReference type="PROSITE" id="PS50928">
    <property type="entry name" value="ABC_TM1"/>
    <property type="match status" value="1"/>
</dbReference>
<evidence type="ECO:0000256" key="5">
    <source>
        <dbReference type="ARBA" id="ARBA00022989"/>
    </source>
</evidence>
<dbReference type="InterPro" id="IPR000515">
    <property type="entry name" value="MetI-like"/>
</dbReference>
<feature type="transmembrane region" description="Helical" evidence="7">
    <location>
        <begin position="165"/>
        <end position="188"/>
    </location>
</feature>
<feature type="transmembrane region" description="Helical" evidence="7">
    <location>
        <begin position="124"/>
        <end position="145"/>
    </location>
</feature>
<sequence length="301" mass="34714">MNNNKKIYFKKILQNIKLQVKKIDFWFITKYLFLILGLMLMILPFYLMIILSLKSSGDIVKNNVLSFPKEGWFFSNYTKVFSSDFLKYFKNTFIMVFFSTSLSLFLCILSAFALSILTFKSRTVILMLFVLSLMIPNEISVLFNYRTVSYFNWVNTGKDSSINGGVYLAMILPFLVNAVYVLLLINTFNSVPKELYYTSKIDGTTNWQYLWKILVPITKPTIIIIMIFRLVSAWNAYTWPELIGAELLTNMSRKAFDPETGIGDVNLQMASSVLINLPLLFVFIIFKNYIISGEHNSGIKG</sequence>
<feature type="domain" description="ABC transmembrane type-1" evidence="8">
    <location>
        <begin position="89"/>
        <end position="286"/>
    </location>
</feature>
<feature type="transmembrane region" description="Helical" evidence="7">
    <location>
        <begin position="93"/>
        <end position="117"/>
    </location>
</feature>
<keyword evidence="9" id="KW-0762">Sugar transport</keyword>
<evidence type="ECO:0000256" key="3">
    <source>
        <dbReference type="ARBA" id="ARBA00022475"/>
    </source>
</evidence>
<evidence type="ECO:0000256" key="1">
    <source>
        <dbReference type="ARBA" id="ARBA00004651"/>
    </source>
</evidence>
<evidence type="ECO:0000256" key="6">
    <source>
        <dbReference type="ARBA" id="ARBA00023136"/>
    </source>
</evidence>
<dbReference type="Pfam" id="PF00528">
    <property type="entry name" value="BPD_transp_1"/>
    <property type="match status" value="1"/>
</dbReference>
<keyword evidence="4 7" id="KW-0812">Transmembrane</keyword>
<name>A0A559KJZ3_9MOLU</name>
<dbReference type="SUPFAM" id="SSF161098">
    <property type="entry name" value="MetI-like"/>
    <property type="match status" value="1"/>
</dbReference>
<feature type="transmembrane region" description="Helical" evidence="7">
    <location>
        <begin position="31"/>
        <end position="53"/>
    </location>
</feature>
<comment type="similarity">
    <text evidence="7">Belongs to the binding-protein-dependent transport system permease family.</text>
</comment>
<accession>A0A559KJZ3</accession>
<evidence type="ECO:0000313" key="10">
    <source>
        <dbReference type="Proteomes" id="UP000320078"/>
    </source>
</evidence>
<dbReference type="AlphaFoldDB" id="A0A559KJZ3"/>